<evidence type="ECO:0000313" key="3">
    <source>
        <dbReference type="Proteomes" id="UP001140949"/>
    </source>
</evidence>
<evidence type="ECO:0000313" key="1">
    <source>
        <dbReference type="EMBL" id="KAJ6805186.1"/>
    </source>
</evidence>
<keyword evidence="3" id="KW-1185">Reference proteome</keyword>
<dbReference type="Proteomes" id="UP001140949">
    <property type="component" value="Unassembled WGS sequence"/>
</dbReference>
<protein>
    <submittedName>
        <fullName evidence="1">Uncharacterized protein</fullName>
    </submittedName>
</protein>
<reference evidence="1" key="2">
    <citation type="submission" date="2023-04" db="EMBL/GenBank/DDBJ databases">
        <authorList>
            <person name="Bruccoleri R.E."/>
            <person name="Oakeley E.J."/>
            <person name="Faust A.-M."/>
            <person name="Dessus-Babus S."/>
            <person name="Altorfer M."/>
            <person name="Burckhardt D."/>
            <person name="Oertli M."/>
            <person name="Naumann U."/>
            <person name="Petersen F."/>
            <person name="Wong J."/>
        </authorList>
    </citation>
    <scope>NUCLEOTIDE SEQUENCE</scope>
    <source>
        <strain evidence="1">GSM-AAB239-AS_SAM_17_03QT</strain>
        <tissue evidence="1">Leaf</tissue>
    </source>
</reference>
<comment type="caution">
    <text evidence="1">The sequence shown here is derived from an EMBL/GenBank/DDBJ whole genome shotgun (WGS) entry which is preliminary data.</text>
</comment>
<sequence>MNDKIFHESTIQIRFSLAVTSTNPVISDQQIHYKIRELNKIIIRTHCVV</sequence>
<reference evidence="1" key="1">
    <citation type="journal article" date="2023" name="GigaByte">
        <title>Genome assembly of the bearded iris, Iris pallida Lam.</title>
        <authorList>
            <person name="Bruccoleri R.E."/>
            <person name="Oakeley E.J."/>
            <person name="Faust A.M.E."/>
            <person name="Altorfer M."/>
            <person name="Dessus-Babus S."/>
            <person name="Burckhardt D."/>
            <person name="Oertli M."/>
            <person name="Naumann U."/>
            <person name="Petersen F."/>
            <person name="Wong J."/>
        </authorList>
    </citation>
    <scope>NUCLEOTIDE SEQUENCE</scope>
    <source>
        <strain evidence="1">GSM-AAB239-AS_SAM_17_03QT</strain>
    </source>
</reference>
<name>A0AAX6EM93_IRIPA</name>
<dbReference type="AlphaFoldDB" id="A0AAX6EM93"/>
<organism evidence="1 3">
    <name type="scientific">Iris pallida</name>
    <name type="common">Sweet iris</name>
    <dbReference type="NCBI Taxonomy" id="29817"/>
    <lineage>
        <taxon>Eukaryota</taxon>
        <taxon>Viridiplantae</taxon>
        <taxon>Streptophyta</taxon>
        <taxon>Embryophyta</taxon>
        <taxon>Tracheophyta</taxon>
        <taxon>Spermatophyta</taxon>
        <taxon>Magnoliopsida</taxon>
        <taxon>Liliopsida</taxon>
        <taxon>Asparagales</taxon>
        <taxon>Iridaceae</taxon>
        <taxon>Iridoideae</taxon>
        <taxon>Irideae</taxon>
        <taxon>Iris</taxon>
    </lineage>
</organism>
<evidence type="ECO:0000313" key="2">
    <source>
        <dbReference type="EMBL" id="KAJ6824563.1"/>
    </source>
</evidence>
<dbReference type="EMBL" id="JANAVB010035456">
    <property type="protein sequence ID" value="KAJ6805186.1"/>
    <property type="molecule type" value="Genomic_DNA"/>
</dbReference>
<dbReference type="EMBL" id="JANAVB010021999">
    <property type="protein sequence ID" value="KAJ6824563.1"/>
    <property type="molecule type" value="Genomic_DNA"/>
</dbReference>
<accession>A0AAX6EM93</accession>
<proteinExistence type="predicted"/>
<gene>
    <name evidence="1" type="ORF">M6B38_181815</name>
    <name evidence="2" type="ORF">M6B38_382155</name>
</gene>